<dbReference type="SUPFAM" id="SSF55729">
    <property type="entry name" value="Acyl-CoA N-acyltransferases (Nat)"/>
    <property type="match status" value="1"/>
</dbReference>
<dbReference type="EMBL" id="QGHB01000002">
    <property type="protein sequence ID" value="PWK89293.1"/>
    <property type="molecule type" value="Genomic_DNA"/>
</dbReference>
<evidence type="ECO:0000313" key="4">
    <source>
        <dbReference type="EMBL" id="PWK89293.1"/>
    </source>
</evidence>
<name>A0A316I9J8_9PSEU</name>
<dbReference type="Pfam" id="PF00583">
    <property type="entry name" value="Acetyltransf_1"/>
    <property type="match status" value="1"/>
</dbReference>
<dbReference type="InterPro" id="IPR050832">
    <property type="entry name" value="Bact_Acetyltransf"/>
</dbReference>
<evidence type="ECO:0000256" key="1">
    <source>
        <dbReference type="ARBA" id="ARBA00022679"/>
    </source>
</evidence>
<organism evidence="4 5">
    <name type="scientific">Lentzea atacamensis</name>
    <dbReference type="NCBI Taxonomy" id="531938"/>
    <lineage>
        <taxon>Bacteria</taxon>
        <taxon>Bacillati</taxon>
        <taxon>Actinomycetota</taxon>
        <taxon>Actinomycetes</taxon>
        <taxon>Pseudonocardiales</taxon>
        <taxon>Pseudonocardiaceae</taxon>
        <taxon>Lentzea</taxon>
    </lineage>
</organism>
<dbReference type="InterPro" id="IPR000182">
    <property type="entry name" value="GNAT_dom"/>
</dbReference>
<keyword evidence="1" id="KW-0808">Transferase</keyword>
<dbReference type="RefSeq" id="WP_109634337.1">
    <property type="nucleotide sequence ID" value="NZ_QGHB01000002.1"/>
</dbReference>
<keyword evidence="4" id="KW-0687">Ribonucleoprotein</keyword>
<reference evidence="4 5" key="1">
    <citation type="submission" date="2018-05" db="EMBL/GenBank/DDBJ databases">
        <title>Genomic Encyclopedia of Type Strains, Phase IV (KMG-IV): sequencing the most valuable type-strain genomes for metagenomic binning, comparative biology and taxonomic classification.</title>
        <authorList>
            <person name="Goeker M."/>
        </authorList>
    </citation>
    <scope>NUCLEOTIDE SEQUENCE [LARGE SCALE GENOMIC DNA]</scope>
    <source>
        <strain evidence="4 5">DSM 45480</strain>
    </source>
</reference>
<dbReference type="PROSITE" id="PS51186">
    <property type="entry name" value="GNAT"/>
    <property type="match status" value="1"/>
</dbReference>
<dbReference type="Proteomes" id="UP000246005">
    <property type="component" value="Unassembled WGS sequence"/>
</dbReference>
<sequence length="167" mass="17792">MADLIIRPATEADLPAVGSVTVEAYRVDGFLDGTDDYADHLADAASRFRDAELLVAVDGASGEVLGSVTVVLPGTHYAEISRQGELEFRMLAVAASARGRGVGEALVRAVLERARAAGVSHVVLSSSEKMLAAHRLYERLGFTRLPERDWAPLPGVNLVAYAYGMPL</sequence>
<dbReference type="PANTHER" id="PTHR43877">
    <property type="entry name" value="AMINOALKYLPHOSPHONATE N-ACETYLTRANSFERASE-RELATED-RELATED"/>
    <property type="match status" value="1"/>
</dbReference>
<comment type="caution">
    <text evidence="4">The sequence shown here is derived from an EMBL/GenBank/DDBJ whole genome shotgun (WGS) entry which is preliminary data.</text>
</comment>
<feature type="domain" description="N-acetyltransferase" evidence="3">
    <location>
        <begin position="4"/>
        <end position="167"/>
    </location>
</feature>
<dbReference type="AlphaFoldDB" id="A0A316I9J8"/>
<keyword evidence="4" id="KW-0689">Ribosomal protein</keyword>
<evidence type="ECO:0000259" key="3">
    <source>
        <dbReference type="PROSITE" id="PS51186"/>
    </source>
</evidence>
<evidence type="ECO:0000256" key="2">
    <source>
        <dbReference type="ARBA" id="ARBA00023315"/>
    </source>
</evidence>
<keyword evidence="2" id="KW-0012">Acyltransferase</keyword>
<dbReference type="PANTHER" id="PTHR43877:SF2">
    <property type="entry name" value="AMINOALKYLPHOSPHONATE N-ACETYLTRANSFERASE-RELATED"/>
    <property type="match status" value="1"/>
</dbReference>
<evidence type="ECO:0000313" key="5">
    <source>
        <dbReference type="Proteomes" id="UP000246005"/>
    </source>
</evidence>
<proteinExistence type="predicted"/>
<dbReference type="GO" id="GO:0016747">
    <property type="term" value="F:acyltransferase activity, transferring groups other than amino-acyl groups"/>
    <property type="evidence" value="ECO:0007669"/>
    <property type="project" value="InterPro"/>
</dbReference>
<dbReference type="GO" id="GO:0005840">
    <property type="term" value="C:ribosome"/>
    <property type="evidence" value="ECO:0007669"/>
    <property type="project" value="UniProtKB-KW"/>
</dbReference>
<accession>A0A316I9J8</accession>
<dbReference type="InterPro" id="IPR016181">
    <property type="entry name" value="Acyl_CoA_acyltransferase"/>
</dbReference>
<gene>
    <name evidence="4" type="ORF">C8D88_102566</name>
</gene>
<protein>
    <submittedName>
        <fullName evidence="4">Ribosomal protein S18 acetylase RimI-like enzyme</fullName>
    </submittedName>
</protein>
<dbReference type="CDD" id="cd04301">
    <property type="entry name" value="NAT_SF"/>
    <property type="match status" value="1"/>
</dbReference>
<dbReference type="Gene3D" id="3.40.630.30">
    <property type="match status" value="1"/>
</dbReference>